<organism evidence="2 3">
    <name type="scientific">Rhodococcus erythropolis</name>
    <name type="common">Arthrobacter picolinophilus</name>
    <dbReference type="NCBI Taxonomy" id="1833"/>
    <lineage>
        <taxon>Bacteria</taxon>
        <taxon>Bacillati</taxon>
        <taxon>Actinomycetota</taxon>
        <taxon>Actinomycetes</taxon>
        <taxon>Mycobacteriales</taxon>
        <taxon>Nocardiaceae</taxon>
        <taxon>Rhodococcus</taxon>
        <taxon>Rhodococcus erythropolis group</taxon>
    </lineage>
</organism>
<evidence type="ECO:0008006" key="4">
    <source>
        <dbReference type="Google" id="ProtNLM"/>
    </source>
</evidence>
<dbReference type="EMBL" id="CP050124">
    <property type="protein sequence ID" value="QIP37574.1"/>
    <property type="molecule type" value="Genomic_DNA"/>
</dbReference>
<feature type="region of interest" description="Disordered" evidence="1">
    <location>
        <begin position="1"/>
        <end position="24"/>
    </location>
</feature>
<sequence>MAEQGSVSEATPRRRSGSRKEPGTLSLLAEILENRPNLPEAKCRTHWDLFDSIADHKATDDDKNYARGLCGRCPHLTECPDALTAPHRKAGLWPTTHVQSSALTLNART</sequence>
<proteinExistence type="predicted"/>
<accession>A0A6G9CKZ4</accession>
<name>A0A6G9CKZ4_RHOER</name>
<dbReference type="AlphaFoldDB" id="A0A6G9CKZ4"/>
<evidence type="ECO:0000256" key="1">
    <source>
        <dbReference type="SAM" id="MobiDB-lite"/>
    </source>
</evidence>
<dbReference type="Proteomes" id="UP000502345">
    <property type="component" value="Chromosome"/>
</dbReference>
<reference evidence="2 3" key="1">
    <citation type="submission" date="2020-03" db="EMBL/GenBank/DDBJ databases">
        <title>Screen low temperature-resistant strains for efficient degradation of petroleum hydrocarbons under the low temperature.</title>
        <authorList>
            <person name="Wang Y."/>
            <person name="Chen J."/>
        </authorList>
    </citation>
    <scope>NUCLEOTIDE SEQUENCE [LARGE SCALE GENOMIC DNA]</scope>
    <source>
        <strain evidence="2 3">KB1</strain>
    </source>
</reference>
<evidence type="ECO:0000313" key="3">
    <source>
        <dbReference type="Proteomes" id="UP000502345"/>
    </source>
</evidence>
<protein>
    <recommendedName>
        <fullName evidence="4">4Fe-4S Wbl-type domain-containing protein</fullName>
    </recommendedName>
</protein>
<gene>
    <name evidence="2" type="ORF">G9444_0330</name>
</gene>
<evidence type="ECO:0000313" key="2">
    <source>
        <dbReference type="EMBL" id="QIP37574.1"/>
    </source>
</evidence>